<accession>A0A5B8A4R0</accession>
<feature type="transmembrane region" description="Helical" evidence="6">
    <location>
        <begin position="90"/>
        <end position="112"/>
    </location>
</feature>
<feature type="transmembrane region" description="Helical" evidence="6">
    <location>
        <begin position="398"/>
        <end position="418"/>
    </location>
</feature>
<evidence type="ECO:0000313" key="8">
    <source>
        <dbReference type="Proteomes" id="UP000305398"/>
    </source>
</evidence>
<keyword evidence="8" id="KW-1185">Reference proteome</keyword>
<name>A0A5B8A4R0_9BACT</name>
<dbReference type="PANTHER" id="PTHR30250:SF30">
    <property type="entry name" value="LIPID III FLIPPASE"/>
    <property type="match status" value="1"/>
</dbReference>
<dbReference type="GO" id="GO:0005886">
    <property type="term" value="C:plasma membrane"/>
    <property type="evidence" value="ECO:0007669"/>
    <property type="project" value="UniProtKB-SubCell"/>
</dbReference>
<feature type="transmembrane region" description="Helical" evidence="6">
    <location>
        <begin position="273"/>
        <end position="290"/>
    </location>
</feature>
<keyword evidence="5 6" id="KW-0472">Membrane</keyword>
<keyword evidence="2" id="KW-1003">Cell membrane</keyword>
<feature type="transmembrane region" description="Helical" evidence="6">
    <location>
        <begin position="344"/>
        <end position="366"/>
    </location>
</feature>
<keyword evidence="3 6" id="KW-0812">Transmembrane</keyword>
<evidence type="ECO:0000256" key="1">
    <source>
        <dbReference type="ARBA" id="ARBA00004651"/>
    </source>
</evidence>
<evidence type="ECO:0000313" key="7">
    <source>
        <dbReference type="EMBL" id="QDA62261.1"/>
    </source>
</evidence>
<evidence type="ECO:0000256" key="4">
    <source>
        <dbReference type="ARBA" id="ARBA00022989"/>
    </source>
</evidence>
<dbReference type="OrthoDB" id="954555at2"/>
<evidence type="ECO:0008006" key="9">
    <source>
        <dbReference type="Google" id="ProtNLM"/>
    </source>
</evidence>
<sequence length="426" mass="45786">MTKPEPRATVLGRFLRGSLGSGVAVLARAAGALTVNKLLAVYGGPGGLTLLAHFQNLMALFTTLPNDGVHVGLVKYLAPLPTGSRGYRRWLQAGIVLNISILFLGCLLLVLVPTPLVGVFHPSAAWVVLFAVGIALLTAYGLLVSVLLAAGELRVYVGLTVALSGLGAGAVALLLALHVPHLEWVLLAYLLAQGLTLVPALRACRRLGLLRGVGRGRVSRPALLLLGKFLLMALSVLLFGKAVDFALREVLIRRFTLGQTDLWQAVAKLSDNYTMVFSAIMSSVYYPRLAALTNHPAALRSYVRTVLLLLAPVLAGGLGAIYLLRDWLLPLLFEQHFAAARGLLAPQLIGDWAKFLTWVLLFLLTAHAQVGRYVAAQVISAILYAGLLAVLLPHYQLLGAPLAHAARFGILLIGYGIYFQRYWKHA</sequence>
<evidence type="ECO:0000256" key="6">
    <source>
        <dbReference type="SAM" id="Phobius"/>
    </source>
</evidence>
<evidence type="ECO:0000256" key="2">
    <source>
        <dbReference type="ARBA" id="ARBA00022475"/>
    </source>
</evidence>
<keyword evidence="4 6" id="KW-1133">Transmembrane helix</keyword>
<dbReference type="EMBL" id="CP040896">
    <property type="protein sequence ID" value="QDA62261.1"/>
    <property type="molecule type" value="Genomic_DNA"/>
</dbReference>
<feature type="transmembrane region" description="Helical" evidence="6">
    <location>
        <begin position="184"/>
        <end position="201"/>
    </location>
</feature>
<comment type="subcellular location">
    <subcellularLocation>
        <location evidence="1">Cell membrane</location>
        <topology evidence="1">Multi-pass membrane protein</topology>
    </subcellularLocation>
</comment>
<feature type="transmembrane region" description="Helical" evidence="6">
    <location>
        <begin position="302"/>
        <end position="324"/>
    </location>
</feature>
<feature type="transmembrane region" description="Helical" evidence="6">
    <location>
        <begin position="124"/>
        <end position="148"/>
    </location>
</feature>
<proteinExistence type="predicted"/>
<evidence type="ECO:0000256" key="3">
    <source>
        <dbReference type="ARBA" id="ARBA00022692"/>
    </source>
</evidence>
<dbReference type="KEGG" id="hyj:FHG12_20115"/>
<gene>
    <name evidence="7" type="ORF">FHG12_20115</name>
</gene>
<dbReference type="RefSeq" id="WP_139517492.1">
    <property type="nucleotide sequence ID" value="NZ_CP040896.1"/>
</dbReference>
<dbReference type="Proteomes" id="UP000305398">
    <property type="component" value="Chromosome"/>
</dbReference>
<dbReference type="PANTHER" id="PTHR30250">
    <property type="entry name" value="PST FAMILY PREDICTED COLANIC ACID TRANSPORTER"/>
    <property type="match status" value="1"/>
</dbReference>
<dbReference type="AlphaFoldDB" id="A0A5B8A4R0"/>
<feature type="transmembrane region" description="Helical" evidence="6">
    <location>
        <begin position="222"/>
        <end position="240"/>
    </location>
</feature>
<organism evidence="7 8">
    <name type="scientific">Hymenobacter jejuensis</name>
    <dbReference type="NCBI Taxonomy" id="2502781"/>
    <lineage>
        <taxon>Bacteria</taxon>
        <taxon>Pseudomonadati</taxon>
        <taxon>Bacteroidota</taxon>
        <taxon>Cytophagia</taxon>
        <taxon>Cytophagales</taxon>
        <taxon>Hymenobacteraceae</taxon>
        <taxon>Hymenobacter</taxon>
    </lineage>
</organism>
<feature type="transmembrane region" description="Helical" evidence="6">
    <location>
        <begin position="373"/>
        <end position="392"/>
    </location>
</feature>
<reference evidence="7 8" key="1">
    <citation type="submission" date="2019-06" db="EMBL/GenBank/DDBJ databases">
        <authorList>
            <person name="Srinivasan S."/>
        </authorList>
    </citation>
    <scope>NUCLEOTIDE SEQUENCE [LARGE SCALE GENOMIC DNA]</scope>
    <source>
        <strain evidence="7 8">17J68-5</strain>
    </source>
</reference>
<protein>
    <recommendedName>
        <fullName evidence="9">O-antigen translocase</fullName>
    </recommendedName>
</protein>
<dbReference type="InterPro" id="IPR050833">
    <property type="entry name" value="Poly_Biosynth_Transport"/>
</dbReference>
<evidence type="ECO:0000256" key="5">
    <source>
        <dbReference type="ARBA" id="ARBA00023136"/>
    </source>
</evidence>
<feature type="transmembrane region" description="Helical" evidence="6">
    <location>
        <begin position="155"/>
        <end position="178"/>
    </location>
</feature>